<dbReference type="PANTHER" id="PTHR13891">
    <property type="entry name" value="CYTOCHROME C OXIDASE ASSEMBLY FACTOR 7"/>
    <property type="match status" value="1"/>
</dbReference>
<dbReference type="SUPFAM" id="SSF81901">
    <property type="entry name" value="HCP-like"/>
    <property type="match status" value="1"/>
</dbReference>
<dbReference type="EMBL" id="JACSEA010000002">
    <property type="protein sequence ID" value="KAF7407308.1"/>
    <property type="molecule type" value="Genomic_DNA"/>
</dbReference>
<name>A0A834KID8_VESVU</name>
<dbReference type="InterPro" id="IPR006597">
    <property type="entry name" value="Sel1-like"/>
</dbReference>
<dbReference type="Proteomes" id="UP000614350">
    <property type="component" value="Unassembled WGS sequence"/>
</dbReference>
<sequence>MAIPYNLKKPEEVKEYLKNLHIEYKFGCYSEKNPEVCQLLGDFNETIKKDYKTAAIVYKSNCDERNYPRSCAKYGDYLIVGKGCKTDINEAYKYHQKACDLNNDNGCLHAGVLAITNQLEDDYSTQINKGVNMLKKACYQLHSEKACFFLSGVYMNGIENHVEKNFKEAYKLSLKSCEYGNPYACANVSQMHLRGDGVKKDSELAKIFQERADQLVKELKRSPSLKFQQGIEN</sequence>
<dbReference type="Gene3D" id="1.25.40.10">
    <property type="entry name" value="Tetratricopeptide repeat domain"/>
    <property type="match status" value="1"/>
</dbReference>
<dbReference type="GO" id="GO:0005758">
    <property type="term" value="C:mitochondrial intermembrane space"/>
    <property type="evidence" value="ECO:0007669"/>
    <property type="project" value="TreeGrafter"/>
</dbReference>
<comment type="caution">
    <text evidence="3">The sequence shown here is derived from an EMBL/GenBank/DDBJ whole genome shotgun (WGS) entry which is preliminary data.</text>
</comment>
<accession>A0A834KID8</accession>
<gene>
    <name evidence="3" type="ORF">HZH66_001845</name>
</gene>
<dbReference type="InterPro" id="IPR011990">
    <property type="entry name" value="TPR-like_helical_dom_sf"/>
</dbReference>
<keyword evidence="2" id="KW-0677">Repeat</keyword>
<keyword evidence="4" id="KW-1185">Reference proteome</keyword>
<organism evidence="3 4">
    <name type="scientific">Vespula vulgaris</name>
    <name type="common">Yellow jacket</name>
    <name type="synonym">Wasp</name>
    <dbReference type="NCBI Taxonomy" id="7454"/>
    <lineage>
        <taxon>Eukaryota</taxon>
        <taxon>Metazoa</taxon>
        <taxon>Ecdysozoa</taxon>
        <taxon>Arthropoda</taxon>
        <taxon>Hexapoda</taxon>
        <taxon>Insecta</taxon>
        <taxon>Pterygota</taxon>
        <taxon>Neoptera</taxon>
        <taxon>Endopterygota</taxon>
        <taxon>Hymenoptera</taxon>
        <taxon>Apocrita</taxon>
        <taxon>Aculeata</taxon>
        <taxon>Vespoidea</taxon>
        <taxon>Vespidae</taxon>
        <taxon>Vespinae</taxon>
        <taxon>Vespula</taxon>
    </lineage>
</organism>
<dbReference type="AlphaFoldDB" id="A0A834KID8"/>
<evidence type="ECO:0000313" key="4">
    <source>
        <dbReference type="Proteomes" id="UP000614350"/>
    </source>
</evidence>
<evidence type="ECO:0000313" key="3">
    <source>
        <dbReference type="EMBL" id="KAF7407308.1"/>
    </source>
</evidence>
<dbReference type="PANTHER" id="PTHR13891:SF1">
    <property type="entry name" value="CYTOCHROME C OXIDASE ASSEMBLY FACTOR 7"/>
    <property type="match status" value="1"/>
</dbReference>
<dbReference type="Pfam" id="PF08238">
    <property type="entry name" value="Sel1"/>
    <property type="match status" value="3"/>
</dbReference>
<reference evidence="3" key="1">
    <citation type="journal article" date="2020" name="G3 (Bethesda)">
        <title>High-Quality Assemblies for Three Invasive Social Wasps from the &lt;i&gt;Vespula&lt;/i&gt; Genus.</title>
        <authorList>
            <person name="Harrop T.W.R."/>
            <person name="Guhlin J."/>
            <person name="McLaughlin G.M."/>
            <person name="Permina E."/>
            <person name="Stockwell P."/>
            <person name="Gilligan J."/>
            <person name="Le Lec M.F."/>
            <person name="Gruber M.A.M."/>
            <person name="Quinn O."/>
            <person name="Lovegrove M."/>
            <person name="Duncan E.J."/>
            <person name="Remnant E.J."/>
            <person name="Van Eeckhoven J."/>
            <person name="Graham B."/>
            <person name="Knapp R.A."/>
            <person name="Langford K.W."/>
            <person name="Kronenberg Z."/>
            <person name="Press M.O."/>
            <person name="Eacker S.M."/>
            <person name="Wilson-Rankin E.E."/>
            <person name="Purcell J."/>
            <person name="Lester P.J."/>
            <person name="Dearden P.K."/>
        </authorList>
    </citation>
    <scope>NUCLEOTIDE SEQUENCE</scope>
    <source>
        <strain evidence="3">Marl-1</strain>
    </source>
</reference>
<comment type="similarity">
    <text evidence="1">Belongs to the hcp beta-lactamase family.</text>
</comment>
<protein>
    <submittedName>
        <fullName evidence="3">Uncharacterized protein</fullName>
    </submittedName>
</protein>
<dbReference type="InterPro" id="IPR040239">
    <property type="entry name" value="HcpB-like"/>
</dbReference>
<evidence type="ECO:0000256" key="1">
    <source>
        <dbReference type="ARBA" id="ARBA00008486"/>
    </source>
</evidence>
<proteinExistence type="inferred from homology"/>
<dbReference type="SMART" id="SM00671">
    <property type="entry name" value="SEL1"/>
    <property type="match status" value="3"/>
</dbReference>
<evidence type="ECO:0000256" key="2">
    <source>
        <dbReference type="ARBA" id="ARBA00022737"/>
    </source>
</evidence>